<gene>
    <name evidence="1" type="ORF">AWC23_20510</name>
</gene>
<name>A0AAJ3NMM8_9MYCO</name>
<dbReference type="GO" id="GO:0097351">
    <property type="term" value="F:toxin sequestering activity"/>
    <property type="evidence" value="ECO:0007669"/>
    <property type="project" value="TreeGrafter"/>
</dbReference>
<evidence type="ECO:0000313" key="1">
    <source>
        <dbReference type="EMBL" id="ORW69125.1"/>
    </source>
</evidence>
<accession>A0AAJ3NMM8</accession>
<dbReference type="NCBIfam" id="TIGR01552">
    <property type="entry name" value="phd_fam"/>
    <property type="match status" value="1"/>
</dbReference>
<comment type="caution">
    <text evidence="1">The sequence shown here is derived from an EMBL/GenBank/DDBJ whole genome shotgun (WGS) entry which is preliminary data.</text>
</comment>
<dbReference type="PANTHER" id="PTHR35377">
    <property type="entry name" value="ANTITOXIN VAPB49-RELATED-RELATED"/>
    <property type="match status" value="1"/>
</dbReference>
<organism evidence="1 2">
    <name type="scientific">Mycobacterium saskatchewanense</name>
    <dbReference type="NCBI Taxonomy" id="220927"/>
    <lineage>
        <taxon>Bacteria</taxon>
        <taxon>Bacillati</taxon>
        <taxon>Actinomycetota</taxon>
        <taxon>Actinomycetes</taxon>
        <taxon>Mycobacteriales</taxon>
        <taxon>Mycobacteriaceae</taxon>
        <taxon>Mycobacterium</taxon>
        <taxon>Mycobacterium simiae complex</taxon>
    </lineage>
</organism>
<evidence type="ECO:0008006" key="3">
    <source>
        <dbReference type="Google" id="ProtNLM"/>
    </source>
</evidence>
<dbReference type="RefSeq" id="WP_085257335.1">
    <property type="nucleotide sequence ID" value="NZ_AP022573.1"/>
</dbReference>
<keyword evidence="2" id="KW-1185">Reference proteome</keyword>
<dbReference type="AlphaFoldDB" id="A0AAJ3NMM8"/>
<dbReference type="Gene3D" id="3.40.1620.10">
    <property type="entry name" value="YefM-like domain"/>
    <property type="match status" value="3"/>
</dbReference>
<protein>
    <recommendedName>
        <fullName evidence="3">Antitoxin</fullName>
    </recommendedName>
</protein>
<dbReference type="InterPro" id="IPR051416">
    <property type="entry name" value="phD-YefM_TA_antitoxins"/>
</dbReference>
<dbReference type="EMBL" id="LQPR01000049">
    <property type="protein sequence ID" value="ORW69125.1"/>
    <property type="molecule type" value="Genomic_DNA"/>
</dbReference>
<proteinExistence type="predicted"/>
<dbReference type="PANTHER" id="PTHR35377:SF5">
    <property type="entry name" value="ANTITOXIN VAPB46"/>
    <property type="match status" value="1"/>
</dbReference>
<sequence length="200" mass="20928">MPEAIGLGQLRSHACAYLERVAAGETLDVVRRGKLVARIGPVGAWRVAPVPARTVKAATDPGGWVGLDELRTRAGRCFDRVAGGETIYIVRDGRLLASIVSAGDSEAAAIPANAGGRIELDELRKRAGRYFDTVAAGQTIEVTRGGELVARIVSAAGSDAETTATALKRVAGQPRSRHGRRRATARCATAVAVTVPPPIE</sequence>
<dbReference type="Proteomes" id="UP000193387">
    <property type="component" value="Unassembled WGS sequence"/>
</dbReference>
<reference evidence="1 2" key="1">
    <citation type="submission" date="2016-01" db="EMBL/GenBank/DDBJ databases">
        <title>The new phylogeny of the genus Mycobacterium.</title>
        <authorList>
            <person name="Tarcisio F."/>
            <person name="Conor M."/>
            <person name="Antonella G."/>
            <person name="Elisabetta G."/>
            <person name="Giulia F.S."/>
            <person name="Sara T."/>
            <person name="Anna F."/>
            <person name="Clotilde B."/>
            <person name="Roberto B."/>
            <person name="Veronica D.S."/>
            <person name="Fabio R."/>
            <person name="Monica P."/>
            <person name="Olivier J."/>
            <person name="Enrico T."/>
            <person name="Nicola S."/>
        </authorList>
    </citation>
    <scope>NUCLEOTIDE SEQUENCE [LARGE SCALE GENOMIC DNA]</scope>
    <source>
        <strain evidence="1 2">DSM 44616</strain>
    </source>
</reference>
<evidence type="ECO:0000313" key="2">
    <source>
        <dbReference type="Proteomes" id="UP000193387"/>
    </source>
</evidence>